<dbReference type="EMBL" id="FOWZ01000003">
    <property type="protein sequence ID" value="SFP26882.1"/>
    <property type="molecule type" value="Genomic_DNA"/>
</dbReference>
<name>A0A1I5NYL1_9SPHN</name>
<evidence type="ECO:0000313" key="2">
    <source>
        <dbReference type="EMBL" id="SFP26882.1"/>
    </source>
</evidence>
<keyword evidence="3" id="KW-1185">Reference proteome</keyword>
<dbReference type="Proteomes" id="UP000199331">
    <property type="component" value="Unassembled WGS sequence"/>
</dbReference>
<reference evidence="3" key="1">
    <citation type="submission" date="2016-10" db="EMBL/GenBank/DDBJ databases">
        <authorList>
            <person name="Varghese N."/>
            <person name="Submissions S."/>
        </authorList>
    </citation>
    <scope>NUCLEOTIDE SEQUENCE [LARGE SCALE GENOMIC DNA]</scope>
    <source>
        <strain evidence="3">CGMCC 1.7715</strain>
    </source>
</reference>
<evidence type="ECO:0000256" key="1">
    <source>
        <dbReference type="SAM" id="MobiDB-lite"/>
    </source>
</evidence>
<proteinExistence type="predicted"/>
<feature type="region of interest" description="Disordered" evidence="1">
    <location>
        <begin position="60"/>
        <end position="82"/>
    </location>
</feature>
<protein>
    <submittedName>
        <fullName evidence="2">Uncharacterized protein</fullName>
    </submittedName>
</protein>
<organism evidence="2 3">
    <name type="scientific">Qipengyuania nanhaisediminis</name>
    <dbReference type="NCBI Taxonomy" id="604088"/>
    <lineage>
        <taxon>Bacteria</taxon>
        <taxon>Pseudomonadati</taxon>
        <taxon>Pseudomonadota</taxon>
        <taxon>Alphaproteobacteria</taxon>
        <taxon>Sphingomonadales</taxon>
        <taxon>Erythrobacteraceae</taxon>
        <taxon>Qipengyuania</taxon>
    </lineage>
</organism>
<accession>A0A1I5NYL1</accession>
<dbReference type="AlphaFoldDB" id="A0A1I5NYL1"/>
<evidence type="ECO:0000313" key="3">
    <source>
        <dbReference type="Proteomes" id="UP000199331"/>
    </source>
</evidence>
<gene>
    <name evidence="2" type="ORF">SAMN04488060_2188</name>
</gene>
<sequence length="234" mass="25606">MVIDGDREPYEIRGDEIHYFNPIDGGQTYDVIKPLDQNLIVVTFPNMEPIKLVRCGSAADGQTDRGEISDYPNVGSSTNGASSKRGTTSFFGIYEVKLSCMDIHGRGMPMASCFSGRTGGRMGYVAKGQERHYSEMELRGWPMKTSETFRLKGPFTFYAQSYGGAPTVLVGQLFVDDEMVEEKRATGTQAIAFSGAEVKMPEMTDSEKKLLADQLADEAESAVAEVEAMVGEGF</sequence>